<organism evidence="2 3">
    <name type="scientific">Roseiconus lacunae</name>
    <dbReference type="NCBI Taxonomy" id="2605694"/>
    <lineage>
        <taxon>Bacteria</taxon>
        <taxon>Pseudomonadati</taxon>
        <taxon>Planctomycetota</taxon>
        <taxon>Planctomycetia</taxon>
        <taxon>Pirellulales</taxon>
        <taxon>Pirellulaceae</taxon>
        <taxon>Roseiconus</taxon>
    </lineage>
</organism>
<name>A0ABT7PN59_9BACT</name>
<feature type="transmembrane region" description="Helical" evidence="1">
    <location>
        <begin position="41"/>
        <end position="60"/>
    </location>
</feature>
<comment type="caution">
    <text evidence="2">The sequence shown here is derived from an EMBL/GenBank/DDBJ whole genome shotgun (WGS) entry which is preliminary data.</text>
</comment>
<keyword evidence="1" id="KW-0472">Membrane</keyword>
<feature type="transmembrane region" description="Helical" evidence="1">
    <location>
        <begin position="156"/>
        <end position="179"/>
    </location>
</feature>
<sequence>MTFDQAVLIWCVCIPAVVTAGIFVALRWIGPSSSRSEANRVQVLLLAVGWWLAITVSISARNAWQLWPSDYWQHAVWPLLGWCIYAAVCFGADRRSCRWILAAILSAIMAYICLPRGEAWEDTYRLHGLIGISLTTCLLINVWALHEMAMRRAERWVMLVALASLGGPIALAASTYASLAEWGIAMASATAAIAVVGLASPTGLAAAVTPPVLAGGTAVIAAGRFQTYEDHPIWLYATMLLLPTIISAVDSIVSSRPTWLRVGVSAFLATIAIAVSVWFLLIRETESW</sequence>
<feature type="transmembrane region" description="Helical" evidence="1">
    <location>
        <begin position="72"/>
        <end position="92"/>
    </location>
</feature>
<feature type="transmembrane region" description="Helical" evidence="1">
    <location>
        <begin position="233"/>
        <end position="253"/>
    </location>
</feature>
<reference evidence="2 3" key="1">
    <citation type="submission" date="2023-06" db="EMBL/GenBank/DDBJ databases">
        <title>Roseiconus lacunae JC819 isolated from Gulf of Mannar region, Tamil Nadu.</title>
        <authorList>
            <person name="Pk S."/>
            <person name="Ch S."/>
            <person name="Ch V.R."/>
        </authorList>
    </citation>
    <scope>NUCLEOTIDE SEQUENCE [LARGE SCALE GENOMIC DNA]</scope>
    <source>
        <strain evidence="2 3">JC819</strain>
    </source>
</reference>
<keyword evidence="3" id="KW-1185">Reference proteome</keyword>
<gene>
    <name evidence="2" type="ORF">QTN89_21010</name>
</gene>
<feature type="transmembrane region" description="Helical" evidence="1">
    <location>
        <begin position="6"/>
        <end position="29"/>
    </location>
</feature>
<dbReference type="EMBL" id="JASZZN010000017">
    <property type="protein sequence ID" value="MDM4017940.1"/>
    <property type="molecule type" value="Genomic_DNA"/>
</dbReference>
<evidence type="ECO:0000313" key="3">
    <source>
        <dbReference type="Proteomes" id="UP001239462"/>
    </source>
</evidence>
<proteinExistence type="predicted"/>
<feature type="transmembrane region" description="Helical" evidence="1">
    <location>
        <begin position="123"/>
        <end position="144"/>
    </location>
</feature>
<dbReference type="Proteomes" id="UP001239462">
    <property type="component" value="Unassembled WGS sequence"/>
</dbReference>
<keyword evidence="1" id="KW-1133">Transmembrane helix</keyword>
<keyword evidence="1" id="KW-0812">Transmembrane</keyword>
<accession>A0ABT7PN59</accession>
<evidence type="ECO:0000313" key="2">
    <source>
        <dbReference type="EMBL" id="MDM4017940.1"/>
    </source>
</evidence>
<evidence type="ECO:0000256" key="1">
    <source>
        <dbReference type="SAM" id="Phobius"/>
    </source>
</evidence>
<feature type="transmembrane region" description="Helical" evidence="1">
    <location>
        <begin position="99"/>
        <end position="117"/>
    </location>
</feature>
<dbReference type="RefSeq" id="WP_289165541.1">
    <property type="nucleotide sequence ID" value="NZ_JASZZN010000017.1"/>
</dbReference>
<feature type="transmembrane region" description="Helical" evidence="1">
    <location>
        <begin position="259"/>
        <end position="282"/>
    </location>
</feature>
<feature type="transmembrane region" description="Helical" evidence="1">
    <location>
        <begin position="191"/>
        <end position="221"/>
    </location>
</feature>
<protein>
    <submittedName>
        <fullName evidence="2">Uncharacterized protein</fullName>
    </submittedName>
</protein>